<reference evidence="1" key="1">
    <citation type="submission" date="2025-08" db="UniProtKB">
        <authorList>
            <consortium name="Ensembl"/>
        </authorList>
    </citation>
    <scope>IDENTIFICATION</scope>
</reference>
<keyword evidence="2" id="KW-1185">Reference proteome</keyword>
<protein>
    <submittedName>
        <fullName evidence="1">Uncharacterized protein</fullName>
    </submittedName>
</protein>
<dbReference type="Proteomes" id="UP000264800">
    <property type="component" value="Unplaced"/>
</dbReference>
<dbReference type="Ensembl" id="ENSKMAT00000006097.1">
    <property type="protein sequence ID" value="ENSKMAP00000005993.1"/>
    <property type="gene ID" value="ENSKMAG00000004558.1"/>
</dbReference>
<dbReference type="AlphaFoldDB" id="A0A3Q2ZQ94"/>
<evidence type="ECO:0000313" key="2">
    <source>
        <dbReference type="Proteomes" id="UP000264800"/>
    </source>
</evidence>
<sequence length="67" mass="7632">LNRLWPVGQEVQDPVAEGRAQSNETIWPHKSELKEDFLEINPSSLALLLKQSYQSSVFTTTRLPFCS</sequence>
<accession>A0A3Q2ZQ94</accession>
<evidence type="ECO:0000313" key="1">
    <source>
        <dbReference type="Ensembl" id="ENSKMAP00000005993.1"/>
    </source>
</evidence>
<organism evidence="1 2">
    <name type="scientific">Kryptolebias marmoratus</name>
    <name type="common">Mangrove killifish</name>
    <name type="synonym">Rivulus marmoratus</name>
    <dbReference type="NCBI Taxonomy" id="37003"/>
    <lineage>
        <taxon>Eukaryota</taxon>
        <taxon>Metazoa</taxon>
        <taxon>Chordata</taxon>
        <taxon>Craniata</taxon>
        <taxon>Vertebrata</taxon>
        <taxon>Euteleostomi</taxon>
        <taxon>Actinopterygii</taxon>
        <taxon>Neopterygii</taxon>
        <taxon>Teleostei</taxon>
        <taxon>Neoteleostei</taxon>
        <taxon>Acanthomorphata</taxon>
        <taxon>Ovalentaria</taxon>
        <taxon>Atherinomorphae</taxon>
        <taxon>Cyprinodontiformes</taxon>
        <taxon>Rivulidae</taxon>
        <taxon>Kryptolebias</taxon>
    </lineage>
</organism>
<reference evidence="1" key="2">
    <citation type="submission" date="2025-09" db="UniProtKB">
        <authorList>
            <consortium name="Ensembl"/>
        </authorList>
    </citation>
    <scope>IDENTIFICATION</scope>
</reference>
<proteinExistence type="predicted"/>
<name>A0A3Q2ZQ94_KRYMA</name>